<sequence>MANGNQIERERKERPLVDFGCCGIYSRGFGAIIFLAAHGLSFSQRFIRGVDAVGQYFSILDSIRLDFDSILSNSDSISPNLDSIAIKWKKAA</sequence>
<dbReference type="KEGG" id="pdg:BCM40_13235"/>
<organism evidence="1 2">
    <name type="scientific">Planococcus donghaensis</name>
    <dbReference type="NCBI Taxonomy" id="414778"/>
    <lineage>
        <taxon>Bacteria</taxon>
        <taxon>Bacillati</taxon>
        <taxon>Bacillota</taxon>
        <taxon>Bacilli</taxon>
        <taxon>Bacillales</taxon>
        <taxon>Caryophanaceae</taxon>
        <taxon>Planococcus</taxon>
    </lineage>
</organism>
<dbReference type="Proteomes" id="UP000092495">
    <property type="component" value="Chromosome"/>
</dbReference>
<proteinExistence type="predicted"/>
<dbReference type="EMBL" id="CP016543">
    <property type="protein sequence ID" value="ANU24259.1"/>
    <property type="molecule type" value="Genomic_DNA"/>
</dbReference>
<name>A0A1C7EKB2_9BACL</name>
<evidence type="ECO:0000313" key="2">
    <source>
        <dbReference type="Proteomes" id="UP000092495"/>
    </source>
</evidence>
<evidence type="ECO:0000313" key="1">
    <source>
        <dbReference type="EMBL" id="ANU24259.1"/>
    </source>
</evidence>
<accession>A0A1C7EKB2</accession>
<protein>
    <submittedName>
        <fullName evidence="1">Uncharacterized protein</fullName>
    </submittedName>
</protein>
<keyword evidence="2" id="KW-1185">Reference proteome</keyword>
<dbReference type="AlphaFoldDB" id="A0A1C7EKB2"/>
<dbReference type="RefSeq" id="WP_065527223.1">
    <property type="nucleotide sequence ID" value="NZ_CP016543.2"/>
</dbReference>
<gene>
    <name evidence="1" type="ORF">BCM40_13235</name>
</gene>
<reference evidence="1" key="1">
    <citation type="submission" date="2016-10" db="EMBL/GenBank/DDBJ databases">
        <authorList>
            <person name="See-Too W.S."/>
        </authorList>
    </citation>
    <scope>NUCLEOTIDE SEQUENCE</scope>
    <source>
        <strain evidence="1">DSM 22276</strain>
    </source>
</reference>
<dbReference type="OrthoDB" id="9839790at2"/>